<dbReference type="Gene3D" id="2.40.50.140">
    <property type="entry name" value="Nucleic acid-binding proteins"/>
    <property type="match status" value="1"/>
</dbReference>
<dbReference type="EMBL" id="CAJNOH010001012">
    <property type="protein sequence ID" value="CAF1163359.1"/>
    <property type="molecule type" value="Genomic_DNA"/>
</dbReference>
<dbReference type="Proteomes" id="UP000663854">
    <property type="component" value="Unassembled WGS sequence"/>
</dbReference>
<keyword evidence="4" id="KW-1185">Reference proteome</keyword>
<comment type="caution">
    <text evidence="1">The sequence shown here is derived from an EMBL/GenBank/DDBJ whole genome shotgun (WGS) entry which is preliminary data.</text>
</comment>
<gene>
    <name evidence="2" type="ORF">JXQ802_LOCUS35495</name>
    <name evidence="1" type="ORF">PYM288_LOCUS22867</name>
</gene>
<accession>A0A814TR84</accession>
<evidence type="ECO:0000313" key="1">
    <source>
        <dbReference type="EMBL" id="CAF1163359.1"/>
    </source>
</evidence>
<dbReference type="EMBL" id="CAJNOL010001756">
    <property type="protein sequence ID" value="CAF1414795.1"/>
    <property type="molecule type" value="Genomic_DNA"/>
</dbReference>
<reference evidence="1" key="1">
    <citation type="submission" date="2021-02" db="EMBL/GenBank/DDBJ databases">
        <authorList>
            <person name="Nowell W R."/>
        </authorList>
    </citation>
    <scope>NUCLEOTIDE SEQUENCE</scope>
</reference>
<sequence length="612" mass="70886">MKRHNTSLKTTNESNLISLQGYIIRLTNITKNENNSNFHYKLTMEGPNATIITILRYLLPNSTCRLHPVLIAHNITQQGIELSCLKSIGQSYMITNDTHVIEKNLAYEPQWCISQNILNLKTLAEERICALECKVIQIGEPQTYVITSGYKRTQKLRKEAIVADQTSTILLNIHDIHFSSIELGQSYKISAVKTRLFKDVISLSTITETTFETIPELSNVSFDYSTLLASYKKIDGHLNHLEADSCDTNNNTLIHSYKATIQISSTEEYLLILSRNLLLQSLNVQSDGSDINETELFDLVKNQKFISSRLQCTFDMNTGIINQIERKYSEITNIVLRPCSLSIHEKKFYNIYGNDLPTPPDIVRTFEEFKHNLINRFCFDKILPFINFNQFILAGGSVLMCLLRNTTQFIACDLDFFYIGKGFKNFIDILANIYDKLSNFYFIKQRVLSYRRVYELEMTLDSTIFEIINEPNIRKKIVLQFIYHPSITSIDTYLMAFDVDVIQICFDGKKVLCIWACIRALNTGTFISYNLTNNLPTLARTAIRISKYYQKGFKLLYPYEFSINDFLSLTVYELKHTQNPDYYSSTKEQFGSNHDYFQLQKKFVDTYISQRF</sequence>
<dbReference type="AlphaFoldDB" id="A0A814TR84"/>
<organism evidence="1 3">
    <name type="scientific">Rotaria sordida</name>
    <dbReference type="NCBI Taxonomy" id="392033"/>
    <lineage>
        <taxon>Eukaryota</taxon>
        <taxon>Metazoa</taxon>
        <taxon>Spiralia</taxon>
        <taxon>Gnathifera</taxon>
        <taxon>Rotifera</taxon>
        <taxon>Eurotatoria</taxon>
        <taxon>Bdelloidea</taxon>
        <taxon>Philodinida</taxon>
        <taxon>Philodinidae</taxon>
        <taxon>Rotaria</taxon>
    </lineage>
</organism>
<dbReference type="InterPro" id="IPR012340">
    <property type="entry name" value="NA-bd_OB-fold"/>
</dbReference>
<evidence type="ECO:0000313" key="2">
    <source>
        <dbReference type="EMBL" id="CAF1414795.1"/>
    </source>
</evidence>
<name>A0A814TR84_9BILA</name>
<dbReference type="Proteomes" id="UP000663870">
    <property type="component" value="Unassembled WGS sequence"/>
</dbReference>
<evidence type="ECO:0000313" key="4">
    <source>
        <dbReference type="Proteomes" id="UP000663870"/>
    </source>
</evidence>
<protein>
    <submittedName>
        <fullName evidence="1">Uncharacterized protein</fullName>
    </submittedName>
</protein>
<proteinExistence type="predicted"/>
<evidence type="ECO:0000313" key="3">
    <source>
        <dbReference type="Proteomes" id="UP000663854"/>
    </source>
</evidence>
<dbReference type="SUPFAM" id="SSF50249">
    <property type="entry name" value="Nucleic acid-binding proteins"/>
    <property type="match status" value="1"/>
</dbReference>